<reference evidence="2 3" key="1">
    <citation type="submission" date="2014-04" db="EMBL/GenBank/DDBJ databases">
        <authorList>
            <consortium name="DOE Joint Genome Institute"/>
            <person name="Kuo A."/>
            <person name="Girlanda M."/>
            <person name="Perotto S."/>
            <person name="Kohler A."/>
            <person name="Nagy L.G."/>
            <person name="Floudas D."/>
            <person name="Copeland A."/>
            <person name="Barry K.W."/>
            <person name="Cichocki N."/>
            <person name="Veneault-Fourrey C."/>
            <person name="LaButti K."/>
            <person name="Lindquist E.A."/>
            <person name="Lipzen A."/>
            <person name="Lundell T."/>
            <person name="Morin E."/>
            <person name="Murat C."/>
            <person name="Sun H."/>
            <person name="Tunlid A."/>
            <person name="Henrissat B."/>
            <person name="Grigoriev I.V."/>
            <person name="Hibbett D.S."/>
            <person name="Martin F."/>
            <person name="Nordberg H.P."/>
            <person name="Cantor M.N."/>
            <person name="Hua S.X."/>
        </authorList>
    </citation>
    <scope>NUCLEOTIDE SEQUENCE [LARGE SCALE GENOMIC DNA]</scope>
    <source>
        <strain evidence="2 3">MUT 4182</strain>
    </source>
</reference>
<feature type="compositionally biased region" description="Basic and acidic residues" evidence="1">
    <location>
        <begin position="77"/>
        <end position="86"/>
    </location>
</feature>
<proteinExistence type="predicted"/>
<dbReference type="OrthoDB" id="3201562at2759"/>
<dbReference type="AlphaFoldDB" id="A0A0C3QIY1"/>
<accession>A0A0C3QIY1</accession>
<name>A0A0C3QIY1_9AGAM</name>
<keyword evidence="3" id="KW-1185">Reference proteome</keyword>
<evidence type="ECO:0000313" key="2">
    <source>
        <dbReference type="EMBL" id="KIO26926.1"/>
    </source>
</evidence>
<dbReference type="HOGENOM" id="CLU_061438_0_0_1"/>
<organism evidence="2 3">
    <name type="scientific">Tulasnella calospora MUT 4182</name>
    <dbReference type="NCBI Taxonomy" id="1051891"/>
    <lineage>
        <taxon>Eukaryota</taxon>
        <taxon>Fungi</taxon>
        <taxon>Dikarya</taxon>
        <taxon>Basidiomycota</taxon>
        <taxon>Agaricomycotina</taxon>
        <taxon>Agaricomycetes</taxon>
        <taxon>Cantharellales</taxon>
        <taxon>Tulasnellaceae</taxon>
        <taxon>Tulasnella</taxon>
    </lineage>
</organism>
<protein>
    <submittedName>
        <fullName evidence="2">Uncharacterized protein</fullName>
    </submittedName>
</protein>
<evidence type="ECO:0000256" key="1">
    <source>
        <dbReference type="SAM" id="MobiDB-lite"/>
    </source>
</evidence>
<gene>
    <name evidence="2" type="ORF">M407DRAFT_196371</name>
</gene>
<dbReference type="EMBL" id="KN823017">
    <property type="protein sequence ID" value="KIO26926.1"/>
    <property type="molecule type" value="Genomic_DNA"/>
</dbReference>
<reference evidence="3" key="2">
    <citation type="submission" date="2015-01" db="EMBL/GenBank/DDBJ databases">
        <title>Evolutionary Origins and Diversification of the Mycorrhizal Mutualists.</title>
        <authorList>
            <consortium name="DOE Joint Genome Institute"/>
            <consortium name="Mycorrhizal Genomics Consortium"/>
            <person name="Kohler A."/>
            <person name="Kuo A."/>
            <person name="Nagy L.G."/>
            <person name="Floudas D."/>
            <person name="Copeland A."/>
            <person name="Barry K.W."/>
            <person name="Cichocki N."/>
            <person name="Veneault-Fourrey C."/>
            <person name="LaButti K."/>
            <person name="Lindquist E.A."/>
            <person name="Lipzen A."/>
            <person name="Lundell T."/>
            <person name="Morin E."/>
            <person name="Murat C."/>
            <person name="Riley R."/>
            <person name="Ohm R."/>
            <person name="Sun H."/>
            <person name="Tunlid A."/>
            <person name="Henrissat B."/>
            <person name="Grigoriev I.V."/>
            <person name="Hibbett D.S."/>
            <person name="Martin F."/>
        </authorList>
    </citation>
    <scope>NUCLEOTIDE SEQUENCE [LARGE SCALE GENOMIC DNA]</scope>
    <source>
        <strain evidence="3">MUT 4182</strain>
    </source>
</reference>
<feature type="compositionally biased region" description="Low complexity" evidence="1">
    <location>
        <begin position="89"/>
        <end position="100"/>
    </location>
</feature>
<feature type="compositionally biased region" description="Pro residues" evidence="1">
    <location>
        <begin position="101"/>
        <end position="116"/>
    </location>
</feature>
<dbReference type="Proteomes" id="UP000054248">
    <property type="component" value="Unassembled WGS sequence"/>
</dbReference>
<sequence>MDDISFSGTDGLEAEKFIRAVRKVAFSQGKIEDPRWMAQFASICLEGNALRWHTTLDNETKNDWALFESALLKQYPEEPRYERASSREPPSAISDSIPTPAAAPPSSSSPPAPSAPPKVVSFGSSATDRAIPRTLSANPVKGLIRVESGGPSSAQGYLSRMPDRVGRHIITKSKDSMALQVQYHPSFLPINLKLLNSTTRFSHLTGMWYGNNIVLRPGSTNYMNIVAGDGNDTSFTQVGGQGPSNTAVWLVEATGQIKAVWRNEAGSGSETDPCCEIRDLSSR</sequence>
<evidence type="ECO:0000313" key="3">
    <source>
        <dbReference type="Proteomes" id="UP000054248"/>
    </source>
</evidence>
<feature type="region of interest" description="Disordered" evidence="1">
    <location>
        <begin position="77"/>
        <end position="125"/>
    </location>
</feature>